<comment type="function">
    <text evidence="9">Required for the formation of a threonylcarbamoyl group on adenosine at position 37 (t(6)A37) in tRNAs that read codons beginning with adenine. Catalyzes the conversion of L-threonine, HCO(3)(-)/CO(2) and ATP to give threonylcarbamoyl-AMP (TC-AMP) as the acyladenylate intermediate, with the release of diphosphate.</text>
</comment>
<dbReference type="EMBL" id="CP017448">
    <property type="protein sequence ID" value="AOV18201.1"/>
    <property type="molecule type" value="Genomic_DNA"/>
</dbReference>
<protein>
    <recommendedName>
        <fullName evidence="9">Threonylcarbamoyl-AMP synthase</fullName>
        <shortName evidence="9">TC-AMP synthase</shortName>
        <ecNumber evidence="9">2.7.7.87</ecNumber>
    </recommendedName>
    <alternativeName>
        <fullName evidence="9">L-threonylcarbamoyladenylate synthase</fullName>
    </alternativeName>
    <alternativeName>
        <fullName evidence="9">t(6)A37 threonylcarbamoyladenosine biosynthesis protein TsaC</fullName>
    </alternativeName>
    <alternativeName>
        <fullName evidence="9">tRNA threonylcarbamoyladenosine biosynthesis protein TsaC</fullName>
    </alternativeName>
</protein>
<dbReference type="GO" id="GO:0061710">
    <property type="term" value="F:L-threonylcarbamoyladenylate synthase"/>
    <property type="evidence" value="ECO:0007669"/>
    <property type="project" value="UniProtKB-EC"/>
</dbReference>
<dbReference type="SUPFAM" id="SSF55821">
    <property type="entry name" value="YrdC/RibB"/>
    <property type="match status" value="1"/>
</dbReference>
<comment type="catalytic activity">
    <reaction evidence="8 9">
        <text>L-threonine + hydrogencarbonate + ATP = L-threonylcarbamoyladenylate + diphosphate + H2O</text>
        <dbReference type="Rhea" id="RHEA:36407"/>
        <dbReference type="ChEBI" id="CHEBI:15377"/>
        <dbReference type="ChEBI" id="CHEBI:17544"/>
        <dbReference type="ChEBI" id="CHEBI:30616"/>
        <dbReference type="ChEBI" id="CHEBI:33019"/>
        <dbReference type="ChEBI" id="CHEBI:57926"/>
        <dbReference type="ChEBI" id="CHEBI:73682"/>
        <dbReference type="EC" id="2.7.7.87"/>
    </reaction>
</comment>
<dbReference type="GO" id="GO:0005524">
    <property type="term" value="F:ATP binding"/>
    <property type="evidence" value="ECO:0007669"/>
    <property type="project" value="UniProtKB-UniRule"/>
</dbReference>
<keyword evidence="6 9" id="KW-0547">Nucleotide-binding</keyword>
<evidence type="ECO:0000256" key="2">
    <source>
        <dbReference type="ARBA" id="ARBA00022490"/>
    </source>
</evidence>
<dbReference type="HAMAP" id="MF_01852">
    <property type="entry name" value="TsaC"/>
    <property type="match status" value="1"/>
</dbReference>
<sequence>MSGPQPAPASLEAAAKVLREGGLVIYPTEAVHGIGCDPGNPAALERLLEAKRRPASKGLILIAAEVDQLAGWMGKMPAGCRARMLASWPGPHTWIVPAAPTVDPLLRGEHAGIAVRVTAHPVAAALCRAFGGAIVSTSANLSGRPTARDLDELRAQFGDSIDYYLEGPLGGRDRPSEIRDALSGAVLRP</sequence>
<evidence type="ECO:0000256" key="1">
    <source>
        <dbReference type="ARBA" id="ARBA00004496"/>
    </source>
</evidence>
<dbReference type="Pfam" id="PF01300">
    <property type="entry name" value="Sua5_yciO_yrdC"/>
    <property type="match status" value="1"/>
</dbReference>
<reference evidence="11 12" key="1">
    <citation type="submission" date="2016-09" db="EMBL/GenBank/DDBJ databases">
        <title>Acidihalobacter prosperus V6 (DSM14174).</title>
        <authorList>
            <person name="Khaleque H.N."/>
            <person name="Ramsay J.P."/>
            <person name="Murphy R.J.T."/>
            <person name="Kaksonen A.H."/>
            <person name="Boxall N.J."/>
            <person name="Watkin E.L.J."/>
        </authorList>
    </citation>
    <scope>NUCLEOTIDE SEQUENCE [LARGE SCALE GENOMIC DNA]</scope>
    <source>
        <strain evidence="11 12">V6</strain>
    </source>
</reference>
<evidence type="ECO:0000256" key="5">
    <source>
        <dbReference type="ARBA" id="ARBA00022695"/>
    </source>
</evidence>
<gene>
    <name evidence="9" type="primary">tsaC</name>
    <name evidence="11" type="ORF">BJI67_15040</name>
</gene>
<feature type="domain" description="YrdC-like" evidence="10">
    <location>
        <begin position="8"/>
        <end position="189"/>
    </location>
</feature>
<keyword evidence="3 9" id="KW-0808">Transferase</keyword>
<dbReference type="AlphaFoldDB" id="A0A1D8KB70"/>
<dbReference type="InterPro" id="IPR006070">
    <property type="entry name" value="Sua5-like_dom"/>
</dbReference>
<accession>A0A1D8KB70</accession>
<dbReference type="GO" id="GO:0000049">
    <property type="term" value="F:tRNA binding"/>
    <property type="evidence" value="ECO:0007669"/>
    <property type="project" value="TreeGrafter"/>
</dbReference>
<dbReference type="GO" id="GO:0003725">
    <property type="term" value="F:double-stranded RNA binding"/>
    <property type="evidence" value="ECO:0007669"/>
    <property type="project" value="InterPro"/>
</dbReference>
<dbReference type="PROSITE" id="PS51163">
    <property type="entry name" value="YRDC"/>
    <property type="match status" value="1"/>
</dbReference>
<dbReference type="Proteomes" id="UP000095342">
    <property type="component" value="Chromosome"/>
</dbReference>
<evidence type="ECO:0000313" key="12">
    <source>
        <dbReference type="Proteomes" id="UP000095342"/>
    </source>
</evidence>
<evidence type="ECO:0000259" key="10">
    <source>
        <dbReference type="PROSITE" id="PS51163"/>
    </source>
</evidence>
<name>A0A1D8KB70_9GAMM</name>
<comment type="similarity">
    <text evidence="9">Belongs to the SUA5 family. TsaC subfamily.</text>
</comment>
<dbReference type="Gene3D" id="3.90.870.10">
    <property type="entry name" value="DHBP synthase"/>
    <property type="match status" value="1"/>
</dbReference>
<evidence type="ECO:0000256" key="9">
    <source>
        <dbReference type="HAMAP-Rule" id="MF_01852"/>
    </source>
</evidence>
<evidence type="ECO:0000256" key="3">
    <source>
        <dbReference type="ARBA" id="ARBA00022679"/>
    </source>
</evidence>
<dbReference type="InterPro" id="IPR050156">
    <property type="entry name" value="TC-AMP_synthase_SUA5"/>
</dbReference>
<keyword evidence="7 9" id="KW-0067">ATP-binding</keyword>
<dbReference type="GO" id="GO:0002949">
    <property type="term" value="P:tRNA threonylcarbamoyladenosine modification"/>
    <property type="evidence" value="ECO:0007669"/>
    <property type="project" value="UniProtKB-UniRule"/>
</dbReference>
<keyword evidence="12" id="KW-1185">Reference proteome</keyword>
<evidence type="ECO:0000256" key="6">
    <source>
        <dbReference type="ARBA" id="ARBA00022741"/>
    </source>
</evidence>
<dbReference type="GO" id="GO:0006450">
    <property type="term" value="P:regulation of translational fidelity"/>
    <property type="evidence" value="ECO:0007669"/>
    <property type="project" value="TreeGrafter"/>
</dbReference>
<proteinExistence type="inferred from homology"/>
<keyword evidence="4 9" id="KW-0819">tRNA processing</keyword>
<dbReference type="KEGG" id="aaeo:BJI67_15040"/>
<dbReference type="InterPro" id="IPR023535">
    <property type="entry name" value="TC-AMP_synthase"/>
</dbReference>
<organism evidence="11 12">
    <name type="scientific">Acidihalobacter aeolianus</name>
    <dbReference type="NCBI Taxonomy" id="2792603"/>
    <lineage>
        <taxon>Bacteria</taxon>
        <taxon>Pseudomonadati</taxon>
        <taxon>Pseudomonadota</taxon>
        <taxon>Gammaproteobacteria</taxon>
        <taxon>Chromatiales</taxon>
        <taxon>Ectothiorhodospiraceae</taxon>
        <taxon>Acidihalobacter</taxon>
    </lineage>
</organism>
<dbReference type="NCBIfam" id="TIGR00057">
    <property type="entry name" value="L-threonylcarbamoyladenylate synthase"/>
    <property type="match status" value="1"/>
</dbReference>
<evidence type="ECO:0000256" key="7">
    <source>
        <dbReference type="ARBA" id="ARBA00022840"/>
    </source>
</evidence>
<dbReference type="PANTHER" id="PTHR17490">
    <property type="entry name" value="SUA5"/>
    <property type="match status" value="1"/>
</dbReference>
<evidence type="ECO:0000313" key="11">
    <source>
        <dbReference type="EMBL" id="AOV18201.1"/>
    </source>
</evidence>
<dbReference type="EC" id="2.7.7.87" evidence="9"/>
<dbReference type="InterPro" id="IPR017945">
    <property type="entry name" value="DHBP_synth_RibB-like_a/b_dom"/>
</dbReference>
<evidence type="ECO:0000256" key="8">
    <source>
        <dbReference type="ARBA" id="ARBA00048366"/>
    </source>
</evidence>
<dbReference type="GO" id="GO:0005737">
    <property type="term" value="C:cytoplasm"/>
    <property type="evidence" value="ECO:0007669"/>
    <property type="project" value="UniProtKB-SubCell"/>
</dbReference>
<keyword evidence="5 9" id="KW-0548">Nucleotidyltransferase</keyword>
<dbReference type="PANTHER" id="PTHR17490:SF18">
    <property type="entry name" value="THREONYLCARBAMOYL-AMP SYNTHASE"/>
    <property type="match status" value="1"/>
</dbReference>
<keyword evidence="2 9" id="KW-0963">Cytoplasm</keyword>
<evidence type="ECO:0000256" key="4">
    <source>
        <dbReference type="ARBA" id="ARBA00022694"/>
    </source>
</evidence>
<comment type="subcellular location">
    <subcellularLocation>
        <location evidence="1 9">Cytoplasm</location>
    </subcellularLocation>
</comment>
<dbReference type="RefSeq" id="WP_070073731.1">
    <property type="nucleotide sequence ID" value="NZ_CP017448.1"/>
</dbReference>